<reference evidence="1" key="1">
    <citation type="submission" date="2020-11" db="EMBL/GenBank/DDBJ databases">
        <authorList>
            <person name="Whiteford S."/>
        </authorList>
    </citation>
    <scope>NUCLEOTIDE SEQUENCE</scope>
</reference>
<accession>A0A8S4FGI5</accession>
<proteinExistence type="predicted"/>
<sequence>MRVLDCVSGGGGKLSGTASGEVFTINTASDSSLNIPRADLESQSTVTNTKSSPGCRLCWRLCIDVPIVVLGKIYTIFFFFLVSDVPTVRQRQKQPNHKACEYLK</sequence>
<evidence type="ECO:0000313" key="1">
    <source>
        <dbReference type="EMBL" id="CAG9127479.1"/>
    </source>
</evidence>
<dbReference type="AlphaFoldDB" id="A0A8S4FGI5"/>
<protein>
    <submittedName>
        <fullName evidence="1">(diamondback moth) hypothetical protein</fullName>
    </submittedName>
</protein>
<name>A0A8S4FGI5_PLUXY</name>
<gene>
    <name evidence="1" type="ORF">PLXY2_LOCUS8959</name>
</gene>
<comment type="caution">
    <text evidence="1">The sequence shown here is derived from an EMBL/GenBank/DDBJ whole genome shotgun (WGS) entry which is preliminary data.</text>
</comment>
<evidence type="ECO:0000313" key="2">
    <source>
        <dbReference type="Proteomes" id="UP000653454"/>
    </source>
</evidence>
<organism evidence="1 2">
    <name type="scientific">Plutella xylostella</name>
    <name type="common">Diamondback moth</name>
    <name type="synonym">Plutella maculipennis</name>
    <dbReference type="NCBI Taxonomy" id="51655"/>
    <lineage>
        <taxon>Eukaryota</taxon>
        <taxon>Metazoa</taxon>
        <taxon>Ecdysozoa</taxon>
        <taxon>Arthropoda</taxon>
        <taxon>Hexapoda</taxon>
        <taxon>Insecta</taxon>
        <taxon>Pterygota</taxon>
        <taxon>Neoptera</taxon>
        <taxon>Endopterygota</taxon>
        <taxon>Lepidoptera</taxon>
        <taxon>Glossata</taxon>
        <taxon>Ditrysia</taxon>
        <taxon>Yponomeutoidea</taxon>
        <taxon>Plutellidae</taxon>
        <taxon>Plutella</taxon>
    </lineage>
</organism>
<dbReference type="Proteomes" id="UP000653454">
    <property type="component" value="Unassembled WGS sequence"/>
</dbReference>
<dbReference type="EMBL" id="CAJHNJ030000034">
    <property type="protein sequence ID" value="CAG9127479.1"/>
    <property type="molecule type" value="Genomic_DNA"/>
</dbReference>
<keyword evidence="2" id="KW-1185">Reference proteome</keyword>